<feature type="compositionally biased region" description="Basic and acidic residues" evidence="2">
    <location>
        <begin position="133"/>
        <end position="146"/>
    </location>
</feature>
<dbReference type="AlphaFoldDB" id="A0A4Z2J8N8"/>
<reference evidence="3 4" key="1">
    <citation type="submission" date="2019-03" db="EMBL/GenBank/DDBJ databases">
        <title>First draft genome of Liparis tanakae, snailfish: a comprehensive survey of snailfish specific genes.</title>
        <authorList>
            <person name="Kim W."/>
            <person name="Song I."/>
            <person name="Jeong J.-H."/>
            <person name="Kim D."/>
            <person name="Kim S."/>
            <person name="Ryu S."/>
            <person name="Song J.Y."/>
            <person name="Lee S.K."/>
        </authorList>
    </citation>
    <scope>NUCLEOTIDE SEQUENCE [LARGE SCALE GENOMIC DNA]</scope>
    <source>
        <tissue evidence="3">Muscle</tissue>
    </source>
</reference>
<keyword evidence="1" id="KW-0175">Coiled coil</keyword>
<dbReference type="Proteomes" id="UP000314294">
    <property type="component" value="Unassembled WGS sequence"/>
</dbReference>
<evidence type="ECO:0000256" key="1">
    <source>
        <dbReference type="SAM" id="Coils"/>
    </source>
</evidence>
<gene>
    <name evidence="3" type="ORF">EYF80_003346</name>
</gene>
<feature type="coiled-coil region" evidence="1">
    <location>
        <begin position="26"/>
        <end position="67"/>
    </location>
</feature>
<evidence type="ECO:0000313" key="4">
    <source>
        <dbReference type="Proteomes" id="UP000314294"/>
    </source>
</evidence>
<feature type="region of interest" description="Disordered" evidence="2">
    <location>
        <begin position="133"/>
        <end position="170"/>
    </location>
</feature>
<comment type="caution">
    <text evidence="3">The sequence shown here is derived from an EMBL/GenBank/DDBJ whole genome shotgun (WGS) entry which is preliminary data.</text>
</comment>
<sequence length="170" mass="19516">MEGCLNEGKLAEEKIRSMAVRLHTEVAELRRNLQLAVDLKLRAEREKRDAQEQVDTLLSELAGTRSDKAKLRHESQLVMTNVNRWITEQKHLQDSNGTLKAEVKRLKEVGDEKSRDMERFKAWIRDLAIPQEERTRVNKSPKERQIKSTPQPPQFSKNSKGPGNGSAVFC</sequence>
<accession>A0A4Z2J8N8</accession>
<keyword evidence="4" id="KW-1185">Reference proteome</keyword>
<name>A0A4Z2J8N8_9TELE</name>
<proteinExistence type="predicted"/>
<organism evidence="3 4">
    <name type="scientific">Liparis tanakae</name>
    <name type="common">Tanaka's snailfish</name>
    <dbReference type="NCBI Taxonomy" id="230148"/>
    <lineage>
        <taxon>Eukaryota</taxon>
        <taxon>Metazoa</taxon>
        <taxon>Chordata</taxon>
        <taxon>Craniata</taxon>
        <taxon>Vertebrata</taxon>
        <taxon>Euteleostomi</taxon>
        <taxon>Actinopterygii</taxon>
        <taxon>Neopterygii</taxon>
        <taxon>Teleostei</taxon>
        <taxon>Neoteleostei</taxon>
        <taxon>Acanthomorphata</taxon>
        <taxon>Eupercaria</taxon>
        <taxon>Perciformes</taxon>
        <taxon>Cottioidei</taxon>
        <taxon>Cottales</taxon>
        <taxon>Liparidae</taxon>
        <taxon>Liparis</taxon>
    </lineage>
</organism>
<evidence type="ECO:0000256" key="2">
    <source>
        <dbReference type="SAM" id="MobiDB-lite"/>
    </source>
</evidence>
<dbReference type="EMBL" id="SRLO01000015">
    <property type="protein sequence ID" value="TNN86576.1"/>
    <property type="molecule type" value="Genomic_DNA"/>
</dbReference>
<protein>
    <submittedName>
        <fullName evidence="3">Uncharacterized protein</fullName>
    </submittedName>
</protein>
<dbReference type="OrthoDB" id="6350415at2759"/>
<evidence type="ECO:0000313" key="3">
    <source>
        <dbReference type="EMBL" id="TNN86576.1"/>
    </source>
</evidence>